<dbReference type="AlphaFoldDB" id="A0A9W8N672"/>
<comment type="caution">
    <text evidence="1">The sequence shown here is derived from an EMBL/GenBank/DDBJ whole genome shotgun (WGS) entry which is preliminary data.</text>
</comment>
<dbReference type="EMBL" id="JANPWZ010002481">
    <property type="protein sequence ID" value="KAJ3558394.1"/>
    <property type="molecule type" value="Genomic_DNA"/>
</dbReference>
<evidence type="ECO:0000313" key="2">
    <source>
        <dbReference type="Proteomes" id="UP001148614"/>
    </source>
</evidence>
<keyword evidence="2" id="KW-1185">Reference proteome</keyword>
<protein>
    <submittedName>
        <fullName evidence="1">Uncharacterized protein</fullName>
    </submittedName>
</protein>
<name>A0A9W8N672_9PEZI</name>
<gene>
    <name evidence="1" type="ORF">NPX13_g9716</name>
</gene>
<reference evidence="1" key="1">
    <citation type="submission" date="2022-07" db="EMBL/GenBank/DDBJ databases">
        <title>Genome Sequence of Xylaria arbuscula.</title>
        <authorList>
            <person name="Buettner E."/>
        </authorList>
    </citation>
    <scope>NUCLEOTIDE SEQUENCE</scope>
    <source>
        <strain evidence="1">VT107</strain>
    </source>
</reference>
<dbReference type="Proteomes" id="UP001148614">
    <property type="component" value="Unassembled WGS sequence"/>
</dbReference>
<proteinExistence type="predicted"/>
<organism evidence="1 2">
    <name type="scientific">Xylaria arbuscula</name>
    <dbReference type="NCBI Taxonomy" id="114810"/>
    <lineage>
        <taxon>Eukaryota</taxon>
        <taxon>Fungi</taxon>
        <taxon>Dikarya</taxon>
        <taxon>Ascomycota</taxon>
        <taxon>Pezizomycotina</taxon>
        <taxon>Sordariomycetes</taxon>
        <taxon>Xylariomycetidae</taxon>
        <taxon>Xylariales</taxon>
        <taxon>Xylariaceae</taxon>
        <taxon>Xylaria</taxon>
    </lineage>
</organism>
<sequence>MILVLYAWMRTRYAGLAQLSLFARRTPTLLTTRCELPRGFLLFFYEYARYCPCKQRKYQGFVRKSPRTSASIAIQDPVQVDLTKRIEPRPGTELHPTSVQGSLCAYVTLQYSGGLSRSVQAPGHWTGKDVCRMYGANEIVYLTDMRTRTLASCLQTRVLEA</sequence>
<evidence type="ECO:0000313" key="1">
    <source>
        <dbReference type="EMBL" id="KAJ3558394.1"/>
    </source>
</evidence>
<accession>A0A9W8N672</accession>